<accession>A0A074LN50</accession>
<dbReference type="EMBL" id="JMIR01000010">
    <property type="protein sequence ID" value="KEO83536.1"/>
    <property type="molecule type" value="Genomic_DNA"/>
</dbReference>
<comment type="caution">
    <text evidence="1">The sequence shown here is derived from an EMBL/GenBank/DDBJ whole genome shotgun (WGS) entry which is preliminary data.</text>
</comment>
<sequence>MSLRSLGKLLECHDPEETMCRETLRKIMKGARHCRPSEVGKFAKAFGVTVERLKQTDTENLVSDIRRSIERKDDLQRAKKLCEYYVSIALGLSEKCDALNYLAHVVFELGDYEEAHKLWNSAFGISKVIAEKYGATQRLYAVLLKLMVSYTTRKRFTELAGVLATVEEVFHSDHEKMGVIYHSKAMIAEQFNNTNQTREYLTRSLSELELTGMRNHIGRAQVNLGYFEFKNRNYNKARGHFDEAIQNLLGDAQILPIAVKEYAKVLIKLEEFGRAVEMIEEHYHLVQERGELKGKYDILLTLANHDIRYAEKVAVTASAGKTVRALACRVLINHFSVLGDSVALMKYYRMEKKILEATDILHMEEF</sequence>
<dbReference type="SUPFAM" id="SSF48452">
    <property type="entry name" value="TPR-like"/>
    <property type="match status" value="1"/>
</dbReference>
<proteinExistence type="predicted"/>
<dbReference type="AlphaFoldDB" id="A0A074LN50"/>
<dbReference type="Gene3D" id="1.25.40.10">
    <property type="entry name" value="Tetratricopeptide repeat domain"/>
    <property type="match status" value="1"/>
</dbReference>
<gene>
    <name evidence="1" type="ORF">EL26_08965</name>
</gene>
<dbReference type="OrthoDB" id="9781157at2"/>
<dbReference type="RefSeq" id="WP_038086876.1">
    <property type="nucleotide sequence ID" value="NZ_JMIR01000010.1"/>
</dbReference>
<dbReference type="Proteomes" id="UP000027931">
    <property type="component" value="Unassembled WGS sequence"/>
</dbReference>
<dbReference type="InterPro" id="IPR011990">
    <property type="entry name" value="TPR-like_helical_dom_sf"/>
</dbReference>
<evidence type="ECO:0008006" key="3">
    <source>
        <dbReference type="Google" id="ProtNLM"/>
    </source>
</evidence>
<evidence type="ECO:0000313" key="2">
    <source>
        <dbReference type="Proteomes" id="UP000027931"/>
    </source>
</evidence>
<protein>
    <recommendedName>
        <fullName evidence="3">HTH cro/C1-type domain-containing protein</fullName>
    </recommendedName>
</protein>
<name>A0A074LN50_9BACL</name>
<reference evidence="1 2" key="1">
    <citation type="journal article" date="2013" name="Int. J. Syst. Evol. Microbiol.">
        <title>Tumebacillus flagellatus sp. nov., an alpha-amylase/pullulanase-producing bacterium isolated from cassava wastewater.</title>
        <authorList>
            <person name="Wang Q."/>
            <person name="Xie N."/>
            <person name="Qin Y."/>
            <person name="Shen N."/>
            <person name="Zhu J."/>
            <person name="Mi H."/>
            <person name="Huang R."/>
        </authorList>
    </citation>
    <scope>NUCLEOTIDE SEQUENCE [LARGE SCALE GENOMIC DNA]</scope>
    <source>
        <strain evidence="1 2">GST4</strain>
    </source>
</reference>
<evidence type="ECO:0000313" key="1">
    <source>
        <dbReference type="EMBL" id="KEO83536.1"/>
    </source>
</evidence>
<organism evidence="1 2">
    <name type="scientific">Tumebacillus flagellatus</name>
    <dbReference type="NCBI Taxonomy" id="1157490"/>
    <lineage>
        <taxon>Bacteria</taxon>
        <taxon>Bacillati</taxon>
        <taxon>Bacillota</taxon>
        <taxon>Bacilli</taxon>
        <taxon>Bacillales</taxon>
        <taxon>Alicyclobacillaceae</taxon>
        <taxon>Tumebacillus</taxon>
    </lineage>
</organism>
<keyword evidence="2" id="KW-1185">Reference proteome</keyword>